<dbReference type="GO" id="GO:0000105">
    <property type="term" value="P:L-histidine biosynthetic process"/>
    <property type="evidence" value="ECO:0007669"/>
    <property type="project" value="UniProtKB-UniRule"/>
</dbReference>
<dbReference type="GO" id="GO:0005737">
    <property type="term" value="C:cytoplasm"/>
    <property type="evidence" value="ECO:0007669"/>
    <property type="project" value="UniProtKB-SubCell"/>
</dbReference>
<dbReference type="Pfam" id="PF21996">
    <property type="entry name" value="HisZ-like"/>
    <property type="match status" value="1"/>
</dbReference>
<dbReference type="RefSeq" id="WP_323467040.1">
    <property type="nucleotide sequence ID" value="NZ_CP144224.1"/>
</dbReference>
<comment type="function">
    <text evidence="9 10">Required for the first step of histidine biosynthesis. May allow the feedback regulation of ATP phosphoribosyltransferase activity by histidine.</text>
</comment>
<dbReference type="SUPFAM" id="SSF55681">
    <property type="entry name" value="Class II aaRS and biotin synthetases"/>
    <property type="match status" value="1"/>
</dbReference>
<dbReference type="PANTHER" id="PTHR43707">
    <property type="entry name" value="HISTIDYL-TRNA SYNTHETASE"/>
    <property type="match status" value="1"/>
</dbReference>
<dbReference type="InterPro" id="IPR045864">
    <property type="entry name" value="aa-tRNA-synth_II/BPL/LPL"/>
</dbReference>
<dbReference type="Proteomes" id="UP001285636">
    <property type="component" value="Unassembled WGS sequence"/>
</dbReference>
<protein>
    <recommendedName>
        <fullName evidence="5 10">ATP phosphoribosyltransferase regulatory subunit</fullName>
    </recommendedName>
</protein>
<comment type="similarity">
    <text evidence="3 10">Belongs to the class-II aminoacyl-tRNA synthetase family. HisZ subfamily.</text>
</comment>
<dbReference type="AlphaFoldDB" id="A0AAJ2NPL6"/>
<dbReference type="PROSITE" id="PS50862">
    <property type="entry name" value="AA_TRNA_LIGASE_II"/>
    <property type="match status" value="1"/>
</dbReference>
<dbReference type="PIRSF" id="PIRSF001549">
    <property type="entry name" value="His-tRNA_synth"/>
    <property type="match status" value="1"/>
</dbReference>
<comment type="subcellular location">
    <subcellularLocation>
        <location evidence="1 10">Cytoplasm</location>
    </subcellularLocation>
</comment>
<dbReference type="GO" id="GO:0016757">
    <property type="term" value="F:glycosyltransferase activity"/>
    <property type="evidence" value="ECO:0007669"/>
    <property type="project" value="UniProtKB-KW"/>
</dbReference>
<dbReference type="NCBIfam" id="NF008941">
    <property type="entry name" value="PRK12292.2-4"/>
    <property type="match status" value="1"/>
</dbReference>
<evidence type="ECO:0000313" key="13">
    <source>
        <dbReference type="EMBL" id="MDV2886236.1"/>
    </source>
</evidence>
<evidence type="ECO:0000256" key="1">
    <source>
        <dbReference type="ARBA" id="ARBA00004496"/>
    </source>
</evidence>
<dbReference type="Gene3D" id="3.30.930.10">
    <property type="entry name" value="Bira Bifunctional Protein, Domain 2"/>
    <property type="match status" value="1"/>
</dbReference>
<keyword evidence="13" id="KW-0328">Glycosyltransferase</keyword>
<keyword evidence="8 10" id="KW-0368">Histidine biosynthesis</keyword>
<dbReference type="Gene3D" id="3.40.50.12590">
    <property type="match status" value="1"/>
</dbReference>
<comment type="miscellaneous">
    <text evidence="10">This function is generally fulfilled by the C-terminal part of HisG, which is missing in some bacteria such as this one.</text>
</comment>
<dbReference type="CDD" id="cd00773">
    <property type="entry name" value="HisRS-like_core"/>
    <property type="match status" value="1"/>
</dbReference>
<reference evidence="13" key="1">
    <citation type="submission" date="2023-10" db="EMBL/GenBank/DDBJ databases">
        <title>Screening of Alkalihalophilus pseudofirmusBZ-TG-HK211 and Its Alleviation of Salt Stress on Rapeseed Growth.</title>
        <authorList>
            <person name="Zhao B."/>
            <person name="Guo T."/>
        </authorList>
    </citation>
    <scope>NUCLEOTIDE SEQUENCE</scope>
    <source>
        <strain evidence="13">BZ-TG-HK211</strain>
    </source>
</reference>
<keyword evidence="13" id="KW-0808">Transferase</keyword>
<evidence type="ECO:0000256" key="5">
    <source>
        <dbReference type="ARBA" id="ARBA00020397"/>
    </source>
</evidence>
<dbReference type="GO" id="GO:0006427">
    <property type="term" value="P:histidyl-tRNA aminoacylation"/>
    <property type="evidence" value="ECO:0007669"/>
    <property type="project" value="InterPro"/>
</dbReference>
<dbReference type="GO" id="GO:0140096">
    <property type="term" value="F:catalytic activity, acting on a protein"/>
    <property type="evidence" value="ECO:0007669"/>
    <property type="project" value="UniProtKB-ARBA"/>
</dbReference>
<dbReference type="NCBIfam" id="TIGR00443">
    <property type="entry name" value="hisZ_biosyn_reg"/>
    <property type="match status" value="1"/>
</dbReference>
<evidence type="ECO:0000259" key="12">
    <source>
        <dbReference type="PROSITE" id="PS50862"/>
    </source>
</evidence>
<evidence type="ECO:0000256" key="6">
    <source>
        <dbReference type="ARBA" id="ARBA00022490"/>
    </source>
</evidence>
<dbReference type="InterPro" id="IPR004517">
    <property type="entry name" value="HisZ"/>
</dbReference>
<feature type="domain" description="Aminoacyl-transfer RNA synthetases class-II family profile" evidence="12">
    <location>
        <begin position="24"/>
        <end position="324"/>
    </location>
</feature>
<dbReference type="GO" id="GO:0004821">
    <property type="term" value="F:histidine-tRNA ligase activity"/>
    <property type="evidence" value="ECO:0007669"/>
    <property type="project" value="InterPro"/>
</dbReference>
<dbReference type="HAMAP" id="MF_00125">
    <property type="entry name" value="HisZ"/>
    <property type="match status" value="1"/>
</dbReference>
<dbReference type="Pfam" id="PF13393">
    <property type="entry name" value="tRNA-synt_His"/>
    <property type="match status" value="1"/>
</dbReference>
<keyword evidence="7 10" id="KW-0028">Amino-acid biosynthesis</keyword>
<evidence type="ECO:0000256" key="3">
    <source>
        <dbReference type="ARBA" id="ARBA00005539"/>
    </source>
</evidence>
<gene>
    <name evidence="10" type="primary">hisZ</name>
    <name evidence="13" type="ORF">RYX45_13690</name>
</gene>
<evidence type="ECO:0000256" key="2">
    <source>
        <dbReference type="ARBA" id="ARBA00004667"/>
    </source>
</evidence>
<evidence type="ECO:0000256" key="8">
    <source>
        <dbReference type="ARBA" id="ARBA00023102"/>
    </source>
</evidence>
<dbReference type="EMBL" id="JAWJAY010000003">
    <property type="protein sequence ID" value="MDV2886236.1"/>
    <property type="molecule type" value="Genomic_DNA"/>
</dbReference>
<proteinExistence type="inferred from homology"/>
<evidence type="ECO:0000256" key="9">
    <source>
        <dbReference type="ARBA" id="ARBA00025246"/>
    </source>
</evidence>
<dbReference type="InterPro" id="IPR041715">
    <property type="entry name" value="HisRS-like_core"/>
</dbReference>
<sequence length="393" mass="43690">MSKPFMFEKPIGMRDTLPALYRTKKLIRDQLTTEMSLWGYQTIDTPTLEFYDTVGDASAILDQQLFKLLDSKGHTLVLRPDMTAPIARLVASSLKEATFPVRLNYQSNVYRAQQHEGGKPAEFEQVGVELIGDGTVSADGEVIALMIASLKRAGLDNFKVAIGHVGYVDALLLDVVGNEERALVLRRYLYEKNYVGFKEHVKELSLSSIDKDRLLKLLKLRGGKEALDQARELIQTEQGERALNELTQLWGVLESYGIDSYVKLDLNLVLHLSYYTGVVFEGYGGDLGVPLSSGGRYDQLLEKFNRPAPATGFGVRLDLLTEAIGKTAPGNENVCVIFSKERRTEATELARHKREEGISVVLQDLSGVGDVDQMSEQYDDVIYCIGKSKKGGE</sequence>
<evidence type="ECO:0000256" key="11">
    <source>
        <dbReference type="PIRSR" id="PIRSR001549-1"/>
    </source>
</evidence>
<dbReference type="InterPro" id="IPR004516">
    <property type="entry name" value="HisRS/HisZ"/>
</dbReference>
<comment type="subunit">
    <text evidence="4 10">Heteromultimer composed of HisG and HisZ subunits.</text>
</comment>
<comment type="caution">
    <text evidence="13">The sequence shown here is derived from an EMBL/GenBank/DDBJ whole genome shotgun (WGS) entry which is preliminary data.</text>
</comment>
<accession>A0AAJ2NPL6</accession>
<dbReference type="PANTHER" id="PTHR43707:SF1">
    <property type="entry name" value="HISTIDINE--TRNA LIGASE, MITOCHONDRIAL-RELATED"/>
    <property type="match status" value="1"/>
</dbReference>
<feature type="binding site" evidence="11">
    <location>
        <position position="129"/>
    </location>
    <ligand>
        <name>L-histidine</name>
        <dbReference type="ChEBI" id="CHEBI:57595"/>
    </ligand>
</feature>
<organism evidence="13 14">
    <name type="scientific">Alkalihalophilus pseudofirmus</name>
    <name type="common">Bacillus pseudofirmus</name>
    <dbReference type="NCBI Taxonomy" id="79885"/>
    <lineage>
        <taxon>Bacteria</taxon>
        <taxon>Bacillati</taxon>
        <taxon>Bacillota</taxon>
        <taxon>Bacilli</taxon>
        <taxon>Bacillales</taxon>
        <taxon>Bacillaceae</taxon>
        <taxon>Alkalihalophilus</taxon>
    </lineage>
</organism>
<feature type="binding site" evidence="11">
    <location>
        <begin position="81"/>
        <end position="83"/>
    </location>
    <ligand>
        <name>L-histidine</name>
        <dbReference type="ChEBI" id="CHEBI:57595"/>
    </ligand>
</feature>
<comment type="pathway">
    <text evidence="2 10">Amino-acid biosynthesis; L-histidine biosynthesis; L-histidine from 5-phospho-alpha-D-ribose 1-diphosphate: step 1/9.</text>
</comment>
<evidence type="ECO:0000313" key="14">
    <source>
        <dbReference type="Proteomes" id="UP001285636"/>
    </source>
</evidence>
<evidence type="ECO:0000256" key="4">
    <source>
        <dbReference type="ARBA" id="ARBA00011496"/>
    </source>
</evidence>
<keyword evidence="6 10" id="KW-0963">Cytoplasm</keyword>
<evidence type="ECO:0000256" key="10">
    <source>
        <dbReference type="HAMAP-Rule" id="MF_00125"/>
    </source>
</evidence>
<evidence type="ECO:0000256" key="7">
    <source>
        <dbReference type="ARBA" id="ARBA00022605"/>
    </source>
</evidence>
<dbReference type="InterPro" id="IPR053846">
    <property type="entry name" value="HisZ-C"/>
</dbReference>
<dbReference type="InterPro" id="IPR006195">
    <property type="entry name" value="aa-tRNA-synth_II"/>
</dbReference>
<feature type="binding site" evidence="11">
    <location>
        <position position="125"/>
    </location>
    <ligand>
        <name>L-histidine</name>
        <dbReference type="ChEBI" id="CHEBI:57595"/>
    </ligand>
</feature>
<feature type="binding site" evidence="11">
    <location>
        <position position="111"/>
    </location>
    <ligand>
        <name>L-histidine</name>
        <dbReference type="ChEBI" id="CHEBI:57595"/>
    </ligand>
</feature>
<name>A0AAJ2NPL6_ALKPS</name>
<feature type="binding site" evidence="11">
    <location>
        <begin position="274"/>
        <end position="275"/>
    </location>
    <ligand>
        <name>L-histidine</name>
        <dbReference type="ChEBI" id="CHEBI:57595"/>
    </ligand>
</feature>